<dbReference type="FunCoup" id="A0A0V0R908">
    <property type="interactions" value="24"/>
</dbReference>
<name>A0A0V0R908_PSEPJ</name>
<dbReference type="GO" id="GO:0016746">
    <property type="term" value="F:acyltransferase activity"/>
    <property type="evidence" value="ECO:0007669"/>
    <property type="project" value="UniProtKB-KW"/>
</dbReference>
<dbReference type="SUPFAM" id="SSF53901">
    <property type="entry name" value="Thiolase-like"/>
    <property type="match status" value="1"/>
</dbReference>
<dbReference type="EMBL" id="LDAU01000018">
    <property type="protein sequence ID" value="KRX10864.1"/>
    <property type="molecule type" value="Genomic_DNA"/>
</dbReference>
<dbReference type="GO" id="GO:0044550">
    <property type="term" value="P:secondary metabolite biosynthetic process"/>
    <property type="evidence" value="ECO:0007669"/>
    <property type="project" value="TreeGrafter"/>
</dbReference>
<dbReference type="OrthoDB" id="10638746at2759"/>
<dbReference type="InParanoid" id="A0A0V0R908"/>
<evidence type="ECO:0000313" key="1">
    <source>
        <dbReference type="EMBL" id="KRX10864.1"/>
    </source>
</evidence>
<dbReference type="PANTHER" id="PTHR34069:SF3">
    <property type="entry name" value="ACYL-COA:ACYL-COA ALKYLTRANSFERASE"/>
    <property type="match status" value="1"/>
</dbReference>
<accession>A0A0V0R908</accession>
<gene>
    <name evidence="1" type="ORF">PPERSA_12215</name>
</gene>
<dbReference type="AlphaFoldDB" id="A0A0V0R908"/>
<proteinExistence type="predicted"/>
<organism evidence="1 2">
    <name type="scientific">Pseudocohnilembus persalinus</name>
    <name type="common">Ciliate</name>
    <dbReference type="NCBI Taxonomy" id="266149"/>
    <lineage>
        <taxon>Eukaryota</taxon>
        <taxon>Sar</taxon>
        <taxon>Alveolata</taxon>
        <taxon>Ciliophora</taxon>
        <taxon>Intramacronucleata</taxon>
        <taxon>Oligohymenophorea</taxon>
        <taxon>Scuticociliatia</taxon>
        <taxon>Philasterida</taxon>
        <taxon>Pseudocohnilembidae</taxon>
        <taxon>Pseudocohnilembus</taxon>
    </lineage>
</organism>
<dbReference type="Gene3D" id="3.40.47.10">
    <property type="match status" value="1"/>
</dbReference>
<keyword evidence="2" id="KW-1185">Reference proteome</keyword>
<sequence>MDIVQIGSARADPVKFMDLVDSSQTKRCQRYVEKCNGPTELFINKQKKSALDYLSEAFKGMEQYKDKIGMIIDSSTTRGFTEPSQCSLYAMHLGIRYAACFDVVEACNGWVRAAETAYYYLNCREELEDKYVLIINNEYPPETRAVVPKSPDDYQACASYYVGLTFSTVCTVTLLKKSNNRSWRFFNSSDTIYASHINIPLPGLAKDFCPTSKEYSVYFTECYGQFCLPRFHAMEEKGLEVLAYVEKRKEFFEDANVICHTYTKKVWEELFQFNKFKKLSLYFNETGNLGSCSFPYIAKDQYGTTLPKGEHIAFMGTAAGGSGSIVTFVHEQDDGPLDSQYPKVKKVEPIGRKLLLLKLGFRALFKKILCQKKKRNYKSYSPQGAVDQKTE</sequence>
<protein>
    <submittedName>
        <fullName evidence="1">Thiolase-like protein</fullName>
    </submittedName>
</protein>
<comment type="caution">
    <text evidence="1">The sequence shown here is derived from an EMBL/GenBank/DDBJ whole genome shotgun (WGS) entry which is preliminary data.</text>
</comment>
<reference evidence="1 2" key="1">
    <citation type="journal article" date="2015" name="Sci. Rep.">
        <title>Genome of the facultative scuticociliatosis pathogen Pseudocohnilembus persalinus provides insight into its virulence through horizontal gene transfer.</title>
        <authorList>
            <person name="Xiong J."/>
            <person name="Wang G."/>
            <person name="Cheng J."/>
            <person name="Tian M."/>
            <person name="Pan X."/>
            <person name="Warren A."/>
            <person name="Jiang C."/>
            <person name="Yuan D."/>
            <person name="Miao W."/>
        </authorList>
    </citation>
    <scope>NUCLEOTIDE SEQUENCE [LARGE SCALE GENOMIC DNA]</scope>
    <source>
        <strain evidence="1">36N120E</strain>
    </source>
</reference>
<dbReference type="InterPro" id="IPR016039">
    <property type="entry name" value="Thiolase-like"/>
</dbReference>
<dbReference type="Proteomes" id="UP000054937">
    <property type="component" value="Unassembled WGS sequence"/>
</dbReference>
<evidence type="ECO:0000313" key="2">
    <source>
        <dbReference type="Proteomes" id="UP000054937"/>
    </source>
</evidence>
<dbReference type="PANTHER" id="PTHR34069">
    <property type="entry name" value="3-OXOACYL-[ACYL-CARRIER-PROTEIN] SYNTHASE 3"/>
    <property type="match status" value="1"/>
</dbReference>